<evidence type="ECO:0000313" key="19">
    <source>
        <dbReference type="Proteomes" id="UP001501588"/>
    </source>
</evidence>
<accession>A0ABN1F978</accession>
<dbReference type="Pfam" id="PF00425">
    <property type="entry name" value="Chorismate_bind"/>
    <property type="match status" value="1"/>
</dbReference>
<evidence type="ECO:0000256" key="4">
    <source>
        <dbReference type="ARBA" id="ARBA00011575"/>
    </source>
</evidence>
<evidence type="ECO:0000256" key="14">
    <source>
        <dbReference type="ARBA" id="ARBA00047683"/>
    </source>
</evidence>
<keyword evidence="11 15" id="KW-0057">Aromatic amino acid biosynthesis</keyword>
<evidence type="ECO:0000256" key="3">
    <source>
        <dbReference type="ARBA" id="ARBA00009562"/>
    </source>
</evidence>
<keyword evidence="12 15" id="KW-0456">Lyase</keyword>
<evidence type="ECO:0000256" key="5">
    <source>
        <dbReference type="ARBA" id="ARBA00012266"/>
    </source>
</evidence>
<comment type="similarity">
    <text evidence="3 15">Belongs to the anthranilate synthase component I family.</text>
</comment>
<dbReference type="Proteomes" id="UP001501588">
    <property type="component" value="Unassembled WGS sequence"/>
</dbReference>
<comment type="function">
    <text evidence="13 15">Part of a heterotetrameric complex that catalyzes the two-step biosynthesis of anthranilate, an intermediate in the biosynthesis of L-tryptophan. In the first step, the glutamine-binding beta subunit (TrpG) of anthranilate synthase (AS) provides the glutamine amidotransferase activity which generates ammonia as a substrate that, along with chorismate, is used in the second step, catalyzed by the large alpha subunit of AS (TrpE) to produce anthranilate. In the absence of TrpG, TrpE can synthesize anthranilate directly from chorismate and high concentrations of ammonia.</text>
</comment>
<feature type="domain" description="Chorismate-utilising enzyme C-terminal" evidence="16">
    <location>
        <begin position="238"/>
        <end position="490"/>
    </location>
</feature>
<keyword evidence="8 15" id="KW-0479">Metal-binding</keyword>
<evidence type="ECO:0000256" key="13">
    <source>
        <dbReference type="ARBA" id="ARBA00025634"/>
    </source>
</evidence>
<evidence type="ECO:0000256" key="9">
    <source>
        <dbReference type="ARBA" id="ARBA00022822"/>
    </source>
</evidence>
<dbReference type="InterPro" id="IPR019999">
    <property type="entry name" value="Anth_synth_I-like"/>
</dbReference>
<comment type="pathway">
    <text evidence="2 15">Amino-acid biosynthesis; L-tryptophan biosynthesis; L-tryptophan from chorismate: step 1/5.</text>
</comment>
<protein>
    <recommendedName>
        <fullName evidence="6 15">Anthranilate synthase component 1</fullName>
        <ecNumber evidence="5 15">4.1.3.27</ecNumber>
    </recommendedName>
</protein>
<evidence type="ECO:0000256" key="1">
    <source>
        <dbReference type="ARBA" id="ARBA00001946"/>
    </source>
</evidence>
<comment type="caution">
    <text evidence="18">The sequence shown here is derived from an EMBL/GenBank/DDBJ whole genome shotgun (WGS) entry which is preliminary data.</text>
</comment>
<evidence type="ECO:0000256" key="6">
    <source>
        <dbReference type="ARBA" id="ARBA00020653"/>
    </source>
</evidence>
<evidence type="ECO:0000256" key="15">
    <source>
        <dbReference type="RuleBase" id="RU364045"/>
    </source>
</evidence>
<keyword evidence="9 15" id="KW-0822">Tryptophan biosynthesis</keyword>
<dbReference type="NCBIfam" id="TIGR00564">
    <property type="entry name" value="trpE_most"/>
    <property type="match status" value="1"/>
</dbReference>
<keyword evidence="10 15" id="KW-0460">Magnesium</keyword>
<comment type="cofactor">
    <cofactor evidence="1 15">
        <name>Mg(2+)</name>
        <dbReference type="ChEBI" id="CHEBI:18420"/>
    </cofactor>
</comment>
<evidence type="ECO:0000259" key="16">
    <source>
        <dbReference type="Pfam" id="PF00425"/>
    </source>
</evidence>
<dbReference type="EMBL" id="BAAAFZ010000031">
    <property type="protein sequence ID" value="GAA0585521.1"/>
    <property type="molecule type" value="Genomic_DNA"/>
</dbReference>
<dbReference type="InterPro" id="IPR015890">
    <property type="entry name" value="Chorismate_C"/>
</dbReference>
<dbReference type="Gene3D" id="3.60.120.10">
    <property type="entry name" value="Anthranilate synthase"/>
    <property type="match status" value="1"/>
</dbReference>
<evidence type="ECO:0000256" key="8">
    <source>
        <dbReference type="ARBA" id="ARBA00022723"/>
    </source>
</evidence>
<evidence type="ECO:0000256" key="2">
    <source>
        <dbReference type="ARBA" id="ARBA00004873"/>
    </source>
</evidence>
<evidence type="ECO:0000259" key="17">
    <source>
        <dbReference type="Pfam" id="PF04715"/>
    </source>
</evidence>
<organism evidence="18 19">
    <name type="scientific">Craurococcus roseus</name>
    <dbReference type="NCBI Taxonomy" id="77585"/>
    <lineage>
        <taxon>Bacteria</taxon>
        <taxon>Pseudomonadati</taxon>
        <taxon>Pseudomonadota</taxon>
        <taxon>Alphaproteobacteria</taxon>
        <taxon>Acetobacterales</taxon>
        <taxon>Acetobacteraceae</taxon>
        <taxon>Craurococcus</taxon>
    </lineage>
</organism>
<dbReference type="PANTHER" id="PTHR11236">
    <property type="entry name" value="AMINOBENZOATE/ANTHRANILATE SYNTHASE"/>
    <property type="match status" value="1"/>
</dbReference>
<keyword evidence="19" id="KW-1185">Reference proteome</keyword>
<dbReference type="InterPro" id="IPR006805">
    <property type="entry name" value="Anth_synth_I_N"/>
</dbReference>
<evidence type="ECO:0000256" key="12">
    <source>
        <dbReference type="ARBA" id="ARBA00023239"/>
    </source>
</evidence>
<name>A0ABN1F978_9PROT</name>
<evidence type="ECO:0000256" key="11">
    <source>
        <dbReference type="ARBA" id="ARBA00023141"/>
    </source>
</evidence>
<keyword evidence="7 15" id="KW-0028">Amino-acid biosynthesis</keyword>
<sequence length="519" mass="56169">MIGTRDEMDAFPRRGAFAEAYAAGRPQVVWTTLVADLETPVAAMMKLAEGERHGFLLESVEGGAARGRYSYIGLRPDLIWRCRGERAEINRAVRLGQVSYDASPLPALASLRALVEECRIELPPELPPGSASLIGFFAYDFVRLIERLPSANPDELGLPDAMLMRPTVVLVFDNVLDQVAVVTPVYPERSLSARAAYDRALERLANIVADLGRGLPHQSLAGRAAPAPVASSNLTRGQYHAMVERAQEYIRAGDAFQVVPSQRFSLPFALPPLALYRSLRRLNPSPFSFCLNLGDFALVGSSPEILVRLRDGKVTVRPIAGTRPRGATRAEDRALERDMLGDPKELAEHLMLLDLGRNDVGRVAKIGSVRVTDKMAVERYSHVMHIVSNVEGELDPERADVVDALCAGFPAGTVTGAPKIRAMEIIEELEPTRRGFYAGAVGYIGADGNMDTCIGLRTGLIKAGTLHVQAGGGVVADSDPEAEYRESCNKAEALLSAARDAVRFAAGAAARPHHYEAAE</sequence>
<dbReference type="PRINTS" id="PR00095">
    <property type="entry name" value="ANTSNTHASEI"/>
</dbReference>
<comment type="subunit">
    <text evidence="4 15">Heterotetramer consisting of two non-identical subunits: a beta subunit (TrpG) and a large alpha subunit (TrpE).</text>
</comment>
<proteinExistence type="inferred from homology"/>
<dbReference type="InterPro" id="IPR005801">
    <property type="entry name" value="ADC_synthase"/>
</dbReference>
<dbReference type="PANTHER" id="PTHR11236:SF48">
    <property type="entry name" value="ISOCHORISMATE SYNTHASE MENF"/>
    <property type="match status" value="1"/>
</dbReference>
<evidence type="ECO:0000256" key="10">
    <source>
        <dbReference type="ARBA" id="ARBA00022842"/>
    </source>
</evidence>
<dbReference type="SUPFAM" id="SSF56322">
    <property type="entry name" value="ADC synthase"/>
    <property type="match status" value="1"/>
</dbReference>
<feature type="domain" description="Anthranilate synthase component I N-terminal" evidence="17">
    <location>
        <begin position="36"/>
        <end position="180"/>
    </location>
</feature>
<evidence type="ECO:0000313" key="18">
    <source>
        <dbReference type="EMBL" id="GAA0585521.1"/>
    </source>
</evidence>
<gene>
    <name evidence="18" type="primary">trpE_2</name>
    <name evidence="15" type="synonym">trpE</name>
    <name evidence="18" type="ORF">GCM10009416_24870</name>
</gene>
<dbReference type="EC" id="4.1.3.27" evidence="5 15"/>
<reference evidence="18 19" key="1">
    <citation type="journal article" date="2019" name="Int. J. Syst. Evol. Microbiol.">
        <title>The Global Catalogue of Microorganisms (GCM) 10K type strain sequencing project: providing services to taxonomists for standard genome sequencing and annotation.</title>
        <authorList>
            <consortium name="The Broad Institute Genomics Platform"/>
            <consortium name="The Broad Institute Genome Sequencing Center for Infectious Disease"/>
            <person name="Wu L."/>
            <person name="Ma J."/>
        </authorList>
    </citation>
    <scope>NUCLEOTIDE SEQUENCE [LARGE SCALE GENOMIC DNA]</scope>
    <source>
        <strain evidence="18 19">JCM 9933</strain>
    </source>
</reference>
<dbReference type="InterPro" id="IPR005256">
    <property type="entry name" value="Anth_synth_I_PabB"/>
</dbReference>
<evidence type="ECO:0000256" key="7">
    <source>
        <dbReference type="ARBA" id="ARBA00022605"/>
    </source>
</evidence>
<dbReference type="Pfam" id="PF04715">
    <property type="entry name" value="Anth_synt_I_N"/>
    <property type="match status" value="1"/>
</dbReference>
<comment type="catalytic activity">
    <reaction evidence="14 15">
        <text>chorismate + L-glutamine = anthranilate + pyruvate + L-glutamate + H(+)</text>
        <dbReference type="Rhea" id="RHEA:21732"/>
        <dbReference type="ChEBI" id="CHEBI:15361"/>
        <dbReference type="ChEBI" id="CHEBI:15378"/>
        <dbReference type="ChEBI" id="CHEBI:16567"/>
        <dbReference type="ChEBI" id="CHEBI:29748"/>
        <dbReference type="ChEBI" id="CHEBI:29985"/>
        <dbReference type="ChEBI" id="CHEBI:58359"/>
        <dbReference type="EC" id="4.1.3.27"/>
    </reaction>
</comment>